<proteinExistence type="predicted"/>
<keyword evidence="2" id="KW-1185">Reference proteome</keyword>
<organism evidence="1 2">
    <name type="scientific">Candidatus Venteria ishoeyi</name>
    <dbReference type="NCBI Taxonomy" id="1899563"/>
    <lineage>
        <taxon>Bacteria</taxon>
        <taxon>Pseudomonadati</taxon>
        <taxon>Pseudomonadota</taxon>
        <taxon>Gammaproteobacteria</taxon>
        <taxon>Thiotrichales</taxon>
        <taxon>Thiotrichaceae</taxon>
        <taxon>Venteria</taxon>
    </lineage>
</organism>
<dbReference type="EMBL" id="FMSV02000123">
    <property type="protein sequence ID" value="SEH04838.1"/>
    <property type="molecule type" value="Genomic_DNA"/>
</dbReference>
<evidence type="ECO:0000313" key="1">
    <source>
        <dbReference type="EMBL" id="SEH04838.1"/>
    </source>
</evidence>
<reference evidence="1 2" key="1">
    <citation type="submission" date="2016-10" db="EMBL/GenBank/DDBJ databases">
        <authorList>
            <person name="de Groot N.N."/>
        </authorList>
    </citation>
    <scope>NUCLEOTIDE SEQUENCE [LARGE SCALE GENOMIC DNA]</scope>
    <source>
        <strain evidence="1">MBHS1</strain>
    </source>
</reference>
<protein>
    <submittedName>
        <fullName evidence="1">Uncharacterized protein</fullName>
    </submittedName>
</protein>
<accession>A0A1H6F3T2</accession>
<dbReference type="Proteomes" id="UP000236724">
    <property type="component" value="Unassembled WGS sequence"/>
</dbReference>
<sequence length="34" mass="4201">MMLENIIQEFEQWMKQIRRRSPKFEKNTITTCGL</sequence>
<name>A0A1H6F3T2_9GAMM</name>
<gene>
    <name evidence="1" type="ORF">MBHS_00690</name>
</gene>
<evidence type="ECO:0000313" key="2">
    <source>
        <dbReference type="Proteomes" id="UP000236724"/>
    </source>
</evidence>
<dbReference type="AlphaFoldDB" id="A0A1H6F3T2"/>